<dbReference type="SUPFAM" id="SSF55174">
    <property type="entry name" value="Alpha-L RNA-binding motif"/>
    <property type="match status" value="1"/>
</dbReference>
<evidence type="ECO:0000256" key="2">
    <source>
        <dbReference type="ARBA" id="ARBA00022884"/>
    </source>
</evidence>
<dbReference type="GO" id="GO:0016853">
    <property type="term" value="F:isomerase activity"/>
    <property type="evidence" value="ECO:0007669"/>
    <property type="project" value="UniProtKB-KW"/>
</dbReference>
<dbReference type="Pfam" id="PF00849">
    <property type="entry name" value="PseudoU_synth_2"/>
    <property type="match status" value="1"/>
</dbReference>
<evidence type="ECO:0000256" key="3">
    <source>
        <dbReference type="ARBA" id="ARBA00023235"/>
    </source>
</evidence>
<dbReference type="PROSITE" id="PS01149">
    <property type="entry name" value="PSI_RSU"/>
    <property type="match status" value="1"/>
</dbReference>
<dbReference type="Gene3D" id="3.10.290.10">
    <property type="entry name" value="RNA-binding S4 domain"/>
    <property type="match status" value="1"/>
</dbReference>
<gene>
    <name evidence="7" type="ORF">ACFO4L_13505</name>
</gene>
<evidence type="ECO:0000256" key="1">
    <source>
        <dbReference type="ARBA" id="ARBA00008348"/>
    </source>
</evidence>
<name>A0ABV9P0H4_9BACI</name>
<reference evidence="8" key="1">
    <citation type="journal article" date="2019" name="Int. J. Syst. Evol. Microbiol.">
        <title>The Global Catalogue of Microorganisms (GCM) 10K type strain sequencing project: providing services to taxonomists for standard genome sequencing and annotation.</title>
        <authorList>
            <consortium name="The Broad Institute Genomics Platform"/>
            <consortium name="The Broad Institute Genome Sequencing Center for Infectious Disease"/>
            <person name="Wu L."/>
            <person name="Ma J."/>
        </authorList>
    </citation>
    <scope>NUCLEOTIDE SEQUENCE [LARGE SCALE GENOMIC DNA]</scope>
    <source>
        <strain evidence="8">JCM 12165</strain>
    </source>
</reference>
<evidence type="ECO:0000313" key="8">
    <source>
        <dbReference type="Proteomes" id="UP001595896"/>
    </source>
</evidence>
<dbReference type="RefSeq" id="WP_377910199.1">
    <property type="nucleotide sequence ID" value="NZ_JBHSGK010000013.1"/>
</dbReference>
<dbReference type="Proteomes" id="UP001595896">
    <property type="component" value="Unassembled WGS sequence"/>
</dbReference>
<dbReference type="PANTHER" id="PTHR47683:SF4">
    <property type="entry name" value="PSEUDOURIDINE SYNTHASE"/>
    <property type="match status" value="1"/>
</dbReference>
<dbReference type="InterPro" id="IPR018496">
    <property type="entry name" value="PsdUridine_synth_RsuA/RluB_CS"/>
</dbReference>
<evidence type="ECO:0000313" key="7">
    <source>
        <dbReference type="EMBL" id="MFC4737614.1"/>
    </source>
</evidence>
<dbReference type="InterPro" id="IPR020103">
    <property type="entry name" value="PsdUridine_synth_cat_dom_sf"/>
</dbReference>
<dbReference type="PANTHER" id="PTHR47683">
    <property type="entry name" value="PSEUDOURIDINE SYNTHASE FAMILY PROTEIN-RELATED"/>
    <property type="match status" value="1"/>
</dbReference>
<organism evidence="7 8">
    <name type="scientific">Bacillus daqingensis</name>
    <dbReference type="NCBI Taxonomy" id="872396"/>
    <lineage>
        <taxon>Bacteria</taxon>
        <taxon>Bacillati</taxon>
        <taxon>Bacillota</taxon>
        <taxon>Bacilli</taxon>
        <taxon>Bacillales</taxon>
        <taxon>Bacillaceae</taxon>
        <taxon>Bacillus</taxon>
    </lineage>
</organism>
<proteinExistence type="inferred from homology"/>
<evidence type="ECO:0000256" key="5">
    <source>
        <dbReference type="RuleBase" id="RU003887"/>
    </source>
</evidence>
<comment type="similarity">
    <text evidence="1 5">Belongs to the pseudouridine synthase RsuA family.</text>
</comment>
<dbReference type="PROSITE" id="PS50889">
    <property type="entry name" value="S4"/>
    <property type="match status" value="1"/>
</dbReference>
<dbReference type="NCBIfam" id="TIGR00093">
    <property type="entry name" value="pseudouridine synthase"/>
    <property type="match status" value="1"/>
</dbReference>
<dbReference type="InterPro" id="IPR006145">
    <property type="entry name" value="PsdUridine_synth_RsuA/RluA"/>
</dbReference>
<accession>A0ABV9P0H4</accession>
<dbReference type="SUPFAM" id="SSF55120">
    <property type="entry name" value="Pseudouridine synthase"/>
    <property type="match status" value="1"/>
</dbReference>
<keyword evidence="3 5" id="KW-0413">Isomerase</keyword>
<dbReference type="Gene3D" id="3.30.70.1560">
    <property type="entry name" value="Alpha-L RNA-binding motif"/>
    <property type="match status" value="1"/>
</dbReference>
<dbReference type="InterPro" id="IPR000748">
    <property type="entry name" value="PsdUridine_synth_RsuA/RluB/E/F"/>
</dbReference>
<evidence type="ECO:0000259" key="6">
    <source>
        <dbReference type="Pfam" id="PF00849"/>
    </source>
</evidence>
<dbReference type="EC" id="5.4.99.-" evidence="5"/>
<dbReference type="InterPro" id="IPR020094">
    <property type="entry name" value="TruA/RsuA/RluB/E/F_N"/>
</dbReference>
<dbReference type="EMBL" id="JBHSGK010000013">
    <property type="protein sequence ID" value="MFC4737614.1"/>
    <property type="molecule type" value="Genomic_DNA"/>
</dbReference>
<dbReference type="InterPro" id="IPR050343">
    <property type="entry name" value="RsuA_PseudoU_synthase"/>
</dbReference>
<dbReference type="InterPro" id="IPR036986">
    <property type="entry name" value="S4_RNA-bd_sf"/>
</dbReference>
<dbReference type="Gene3D" id="3.30.70.580">
    <property type="entry name" value="Pseudouridine synthase I, catalytic domain, N-terminal subdomain"/>
    <property type="match status" value="1"/>
</dbReference>
<dbReference type="CDD" id="cd02553">
    <property type="entry name" value="PseudoU_synth_RsuA"/>
    <property type="match status" value="1"/>
</dbReference>
<feature type="domain" description="Pseudouridine synthase RsuA/RluA-like" evidence="6">
    <location>
        <begin position="62"/>
        <end position="193"/>
    </location>
</feature>
<protein>
    <recommendedName>
        <fullName evidence="5">Pseudouridine synthase</fullName>
        <ecNumber evidence="5">5.4.99.-</ecNumber>
    </recommendedName>
</protein>
<dbReference type="InterPro" id="IPR042092">
    <property type="entry name" value="PsdUridine_s_RsuA/RluB/E/F_cat"/>
</dbReference>
<keyword evidence="8" id="KW-1185">Reference proteome</keyword>
<sequence>MRADKLLADLGYGSRKDVKKLFREKALTADGEVVPSGKTHVYPDEQKLEVFGEPVIYRTHIYLMMNKPDGLLSATEDAVQETVVDILEPEDQLFEPFPIGRLDKDTTGLLLLTNDGKLAHRLTSPKHKVDKEYRVHLARPLSAEGEQRLKEGMTLEDGLETKPAQVSHTDDPLVIFLTIQEGKYHQVKRMIAACGSHVAELERVRMGPLVLDEDLKRGEYRELTEQELARLMKQR</sequence>
<comment type="caution">
    <text evidence="7">The sequence shown here is derived from an EMBL/GenBank/DDBJ whole genome shotgun (WGS) entry which is preliminary data.</text>
</comment>
<keyword evidence="2 4" id="KW-0694">RNA-binding</keyword>
<evidence type="ECO:0000256" key="4">
    <source>
        <dbReference type="PROSITE-ProRule" id="PRU00182"/>
    </source>
</evidence>